<organism evidence="2 3">
    <name type="scientific">Oidiodendron maius (strain Zn)</name>
    <dbReference type="NCBI Taxonomy" id="913774"/>
    <lineage>
        <taxon>Eukaryota</taxon>
        <taxon>Fungi</taxon>
        <taxon>Dikarya</taxon>
        <taxon>Ascomycota</taxon>
        <taxon>Pezizomycotina</taxon>
        <taxon>Leotiomycetes</taxon>
        <taxon>Leotiomycetes incertae sedis</taxon>
        <taxon>Myxotrichaceae</taxon>
        <taxon>Oidiodendron</taxon>
    </lineage>
</organism>
<dbReference type="PANTHER" id="PTHR28048">
    <property type="entry name" value="ACR195WP"/>
    <property type="match status" value="1"/>
</dbReference>
<dbReference type="InterPro" id="IPR028036">
    <property type="entry name" value="DMAC1-like_dom"/>
</dbReference>
<sequence length="93" mass="10063">MAIPSVQQLDQPEPLHQVMAKDKPEDCLPCRVTGAAAFIGLGTYSYFSGHAQLKAQQAKIMQSKSMFGIKSRQAGITTIALSLVGMGVWRLVN</sequence>
<protein>
    <recommendedName>
        <fullName evidence="1">Distal membrane-arm assembly complex protein 1-like domain-containing protein</fullName>
    </recommendedName>
</protein>
<dbReference type="HOGENOM" id="CLU_159478_0_0_1"/>
<dbReference type="OrthoDB" id="6604875at2759"/>
<dbReference type="Proteomes" id="UP000054321">
    <property type="component" value="Unassembled WGS sequence"/>
</dbReference>
<dbReference type="InParanoid" id="A0A0C3D5N9"/>
<dbReference type="EMBL" id="KN832871">
    <property type="protein sequence ID" value="KIN06604.1"/>
    <property type="molecule type" value="Genomic_DNA"/>
</dbReference>
<evidence type="ECO:0000313" key="3">
    <source>
        <dbReference type="Proteomes" id="UP000054321"/>
    </source>
</evidence>
<name>A0A0C3D5N9_OIDMZ</name>
<reference evidence="2 3" key="1">
    <citation type="submission" date="2014-04" db="EMBL/GenBank/DDBJ databases">
        <authorList>
            <consortium name="DOE Joint Genome Institute"/>
            <person name="Kuo A."/>
            <person name="Martino E."/>
            <person name="Perotto S."/>
            <person name="Kohler A."/>
            <person name="Nagy L.G."/>
            <person name="Floudas D."/>
            <person name="Copeland A."/>
            <person name="Barry K.W."/>
            <person name="Cichocki N."/>
            <person name="Veneault-Fourrey C."/>
            <person name="LaButti K."/>
            <person name="Lindquist E.A."/>
            <person name="Lipzen A."/>
            <person name="Lundell T."/>
            <person name="Morin E."/>
            <person name="Murat C."/>
            <person name="Sun H."/>
            <person name="Tunlid A."/>
            <person name="Henrissat B."/>
            <person name="Grigoriev I.V."/>
            <person name="Hibbett D.S."/>
            <person name="Martin F."/>
            <person name="Nordberg H.P."/>
            <person name="Cantor M.N."/>
            <person name="Hua S.X."/>
        </authorList>
    </citation>
    <scope>NUCLEOTIDE SEQUENCE [LARGE SCALE GENOMIC DNA]</scope>
    <source>
        <strain evidence="2 3">Zn</strain>
    </source>
</reference>
<dbReference type="PANTHER" id="PTHR28048:SF1">
    <property type="entry name" value="ACR195WP"/>
    <property type="match status" value="1"/>
</dbReference>
<proteinExistence type="predicted"/>
<keyword evidence="3" id="KW-1185">Reference proteome</keyword>
<dbReference type="AlphaFoldDB" id="A0A0C3D5N9"/>
<gene>
    <name evidence="2" type="ORF">OIDMADRAFT_111920</name>
</gene>
<feature type="domain" description="Distal membrane-arm assembly complex protein 1-like" evidence="1">
    <location>
        <begin position="26"/>
        <end position="63"/>
    </location>
</feature>
<dbReference type="Pfam" id="PF15055">
    <property type="entry name" value="DMAC1_Dmo2"/>
    <property type="match status" value="1"/>
</dbReference>
<dbReference type="InterPro" id="IPR053092">
    <property type="entry name" value="Mitochondrial_unc_protein"/>
</dbReference>
<evidence type="ECO:0000313" key="2">
    <source>
        <dbReference type="EMBL" id="KIN06604.1"/>
    </source>
</evidence>
<evidence type="ECO:0000259" key="1">
    <source>
        <dbReference type="Pfam" id="PF15055"/>
    </source>
</evidence>
<reference evidence="3" key="2">
    <citation type="submission" date="2015-01" db="EMBL/GenBank/DDBJ databases">
        <title>Evolutionary Origins and Diversification of the Mycorrhizal Mutualists.</title>
        <authorList>
            <consortium name="DOE Joint Genome Institute"/>
            <consortium name="Mycorrhizal Genomics Consortium"/>
            <person name="Kohler A."/>
            <person name="Kuo A."/>
            <person name="Nagy L.G."/>
            <person name="Floudas D."/>
            <person name="Copeland A."/>
            <person name="Barry K.W."/>
            <person name="Cichocki N."/>
            <person name="Veneault-Fourrey C."/>
            <person name="LaButti K."/>
            <person name="Lindquist E.A."/>
            <person name="Lipzen A."/>
            <person name="Lundell T."/>
            <person name="Morin E."/>
            <person name="Murat C."/>
            <person name="Riley R."/>
            <person name="Ohm R."/>
            <person name="Sun H."/>
            <person name="Tunlid A."/>
            <person name="Henrissat B."/>
            <person name="Grigoriev I.V."/>
            <person name="Hibbett D.S."/>
            <person name="Martin F."/>
        </authorList>
    </citation>
    <scope>NUCLEOTIDE SEQUENCE [LARGE SCALE GENOMIC DNA]</scope>
    <source>
        <strain evidence="3">Zn</strain>
    </source>
</reference>
<accession>A0A0C3D5N9</accession>